<gene>
    <name evidence="2" type="ORF">CPB83DRAFT_911682</name>
</gene>
<reference evidence="2" key="1">
    <citation type="submission" date="2020-11" db="EMBL/GenBank/DDBJ databases">
        <authorList>
            <consortium name="DOE Joint Genome Institute"/>
            <person name="Ahrendt S."/>
            <person name="Riley R."/>
            <person name="Andreopoulos W."/>
            <person name="Labutti K."/>
            <person name="Pangilinan J."/>
            <person name="Ruiz-Duenas F.J."/>
            <person name="Barrasa J.M."/>
            <person name="Sanchez-Garcia M."/>
            <person name="Camarero S."/>
            <person name="Miyauchi S."/>
            <person name="Serrano A."/>
            <person name="Linde D."/>
            <person name="Babiker R."/>
            <person name="Drula E."/>
            <person name="Ayuso-Fernandez I."/>
            <person name="Pacheco R."/>
            <person name="Padilla G."/>
            <person name="Ferreira P."/>
            <person name="Barriuso J."/>
            <person name="Kellner H."/>
            <person name="Castanera R."/>
            <person name="Alfaro M."/>
            <person name="Ramirez L."/>
            <person name="Pisabarro A.G."/>
            <person name="Kuo A."/>
            <person name="Tritt A."/>
            <person name="Lipzen A."/>
            <person name="He G."/>
            <person name="Yan M."/>
            <person name="Ng V."/>
            <person name="Cullen D."/>
            <person name="Martin F."/>
            <person name="Rosso M.-N."/>
            <person name="Henrissat B."/>
            <person name="Hibbett D."/>
            <person name="Martinez A.T."/>
            <person name="Grigoriev I.V."/>
        </authorList>
    </citation>
    <scope>NUCLEOTIDE SEQUENCE</scope>
    <source>
        <strain evidence="2">CBS 506.95</strain>
    </source>
</reference>
<comment type="caution">
    <text evidence="2">The sequence shown here is derived from an EMBL/GenBank/DDBJ whole genome shotgun (WGS) entry which is preliminary data.</text>
</comment>
<evidence type="ECO:0000256" key="1">
    <source>
        <dbReference type="SAM" id="MobiDB-lite"/>
    </source>
</evidence>
<dbReference type="AlphaFoldDB" id="A0A9P6E3A7"/>
<dbReference type="EMBL" id="MU157995">
    <property type="protein sequence ID" value="KAF9521724.1"/>
    <property type="molecule type" value="Genomic_DNA"/>
</dbReference>
<feature type="region of interest" description="Disordered" evidence="1">
    <location>
        <begin position="47"/>
        <end position="91"/>
    </location>
</feature>
<protein>
    <submittedName>
        <fullName evidence="2">Uncharacterized protein</fullName>
    </submittedName>
</protein>
<organism evidence="2 3">
    <name type="scientific">Crepidotus variabilis</name>
    <dbReference type="NCBI Taxonomy" id="179855"/>
    <lineage>
        <taxon>Eukaryota</taxon>
        <taxon>Fungi</taxon>
        <taxon>Dikarya</taxon>
        <taxon>Basidiomycota</taxon>
        <taxon>Agaricomycotina</taxon>
        <taxon>Agaricomycetes</taxon>
        <taxon>Agaricomycetidae</taxon>
        <taxon>Agaricales</taxon>
        <taxon>Agaricineae</taxon>
        <taxon>Crepidotaceae</taxon>
        <taxon>Crepidotus</taxon>
    </lineage>
</organism>
<evidence type="ECO:0000313" key="2">
    <source>
        <dbReference type="EMBL" id="KAF9521724.1"/>
    </source>
</evidence>
<feature type="compositionally biased region" description="Polar residues" evidence="1">
    <location>
        <begin position="68"/>
        <end position="86"/>
    </location>
</feature>
<evidence type="ECO:0000313" key="3">
    <source>
        <dbReference type="Proteomes" id="UP000807306"/>
    </source>
</evidence>
<accession>A0A9P6E3A7</accession>
<keyword evidence="3" id="KW-1185">Reference proteome</keyword>
<sequence length="200" mass="21861">MPDSPDDRELPVASSDVSYCYAEDVNQWATGTPVRLQKSSFPDVFPKFAITPSETSNKSSPVYEGSTPCRNSSPAQGSKLSPQKFLNPNEERWPDTLGTVVPASQGDLSCLGSPIQMGHLLSKKIDSGGNKTMGLLPELPSLENRLERELEELSEEFDVAVAENAVLKVHVLRLEKHVLRLQGHIELAAEEVSSGLDMDK</sequence>
<dbReference type="Proteomes" id="UP000807306">
    <property type="component" value="Unassembled WGS sequence"/>
</dbReference>
<name>A0A9P6E3A7_9AGAR</name>
<proteinExistence type="predicted"/>